<keyword evidence="1" id="KW-0732">Signal</keyword>
<evidence type="ECO:0000256" key="1">
    <source>
        <dbReference type="SAM" id="SignalP"/>
    </source>
</evidence>
<feature type="chain" id="PRO_5032979983" evidence="1">
    <location>
        <begin position="27"/>
        <end position="121"/>
    </location>
</feature>
<gene>
    <name evidence="2" type="ORF">GQF03_02295</name>
</gene>
<proteinExistence type="predicted"/>
<dbReference type="EMBL" id="WTVA01000001">
    <property type="protein sequence ID" value="MZR21155.1"/>
    <property type="molecule type" value="Genomic_DNA"/>
</dbReference>
<evidence type="ECO:0000313" key="2">
    <source>
        <dbReference type="EMBL" id="MZR21155.1"/>
    </source>
</evidence>
<comment type="caution">
    <text evidence="2">The sequence shown here is derived from an EMBL/GenBank/DDBJ whole genome shotgun (WGS) entry which is preliminary data.</text>
</comment>
<accession>A0A845MB35</accession>
<protein>
    <submittedName>
        <fullName evidence="2">Uncharacterized protein</fullName>
    </submittedName>
</protein>
<name>A0A845MB35_9PROT</name>
<organism evidence="2 3">
    <name type="scientific">Sneathiella chungangensis</name>
    <dbReference type="NCBI Taxonomy" id="1418234"/>
    <lineage>
        <taxon>Bacteria</taxon>
        <taxon>Pseudomonadati</taxon>
        <taxon>Pseudomonadota</taxon>
        <taxon>Alphaproteobacteria</taxon>
        <taxon>Sneathiellales</taxon>
        <taxon>Sneathiellaceae</taxon>
        <taxon>Sneathiella</taxon>
    </lineage>
</organism>
<dbReference type="AlphaFoldDB" id="A0A845MB35"/>
<evidence type="ECO:0000313" key="3">
    <source>
        <dbReference type="Proteomes" id="UP000445696"/>
    </source>
</evidence>
<dbReference type="Proteomes" id="UP000445696">
    <property type="component" value="Unassembled WGS sequence"/>
</dbReference>
<feature type="signal peptide" evidence="1">
    <location>
        <begin position="1"/>
        <end position="26"/>
    </location>
</feature>
<keyword evidence="3" id="KW-1185">Reference proteome</keyword>
<sequence length="121" mass="12739">MRSFNSFKFCLGISLVLCGYSGAEIAAQQSPVTLADLVAACNIDAGPATGRFVCDGTVGEAGDAIKSKCLAIRMTGIINCDATGPYSETLSEFMANCKWADDPVFKDRLGNPMKGRGVECD</sequence>
<dbReference type="RefSeq" id="WP_161337570.1">
    <property type="nucleotide sequence ID" value="NZ_JBHSDG010000002.1"/>
</dbReference>
<reference evidence="2 3" key="1">
    <citation type="journal article" date="2014" name="Int. J. Syst. Evol. Microbiol.">
        <title>Sneathiella chungangensis sp. nov., isolated from a marine sand, and emended description of the genus Sneathiella.</title>
        <authorList>
            <person name="Siamphan C."/>
            <person name="Kim H."/>
            <person name="Lee J.S."/>
            <person name="Kim W."/>
        </authorList>
    </citation>
    <scope>NUCLEOTIDE SEQUENCE [LARGE SCALE GENOMIC DNA]</scope>
    <source>
        <strain evidence="2 3">KCTC 32476</strain>
    </source>
</reference>